<dbReference type="RefSeq" id="WP_238906538.1">
    <property type="nucleotide sequence ID" value="NZ_JAKOEM010000062.1"/>
</dbReference>
<accession>A0ABS9P4Z3</accession>
<keyword evidence="2" id="KW-1185">Reference proteome</keyword>
<organism evidence="1 2">
    <name type="scientific">Ruegeria alba</name>
    <dbReference type="NCBI Taxonomy" id="2916756"/>
    <lineage>
        <taxon>Bacteria</taxon>
        <taxon>Pseudomonadati</taxon>
        <taxon>Pseudomonadota</taxon>
        <taxon>Alphaproteobacteria</taxon>
        <taxon>Rhodobacterales</taxon>
        <taxon>Roseobacteraceae</taxon>
        <taxon>Ruegeria</taxon>
    </lineage>
</organism>
<dbReference type="Proteomes" id="UP001165279">
    <property type="component" value="Unassembled WGS sequence"/>
</dbReference>
<reference evidence="1" key="1">
    <citation type="submission" date="2022-02" db="EMBL/GenBank/DDBJ databases">
        <title>The genome sequence of Ruegeria sp. 1NDH52C.</title>
        <authorList>
            <person name="Du J."/>
        </authorList>
    </citation>
    <scope>NUCLEOTIDE SEQUENCE</scope>
    <source>
        <strain evidence="1">1NDH52C</strain>
    </source>
</reference>
<evidence type="ECO:0000313" key="2">
    <source>
        <dbReference type="Proteomes" id="UP001165279"/>
    </source>
</evidence>
<sequence length="170" mass="20014">MFYDELRTIVPHVDQSHVANREHVAELVDVGCKIDFFDPSYRYSDWIDDGEVGKAFDRLVAQCSNKATKKWKFDKIRFDEWGVADWDQEDEINEFARSGWSMIAAQKIPESKLEELRHKRVAIPMRMYRNPETGQVVEENPVLMHPEIGDFILARLAREISQQERVEERT</sequence>
<proteinExistence type="predicted"/>
<evidence type="ECO:0000313" key="1">
    <source>
        <dbReference type="EMBL" id="MCG6560845.1"/>
    </source>
</evidence>
<dbReference type="EMBL" id="JAKOEM010000062">
    <property type="protein sequence ID" value="MCG6560845.1"/>
    <property type="molecule type" value="Genomic_DNA"/>
</dbReference>
<name>A0ABS9P4Z3_9RHOB</name>
<gene>
    <name evidence="1" type="ORF">MB818_21825</name>
</gene>
<comment type="caution">
    <text evidence="1">The sequence shown here is derived from an EMBL/GenBank/DDBJ whole genome shotgun (WGS) entry which is preliminary data.</text>
</comment>
<protein>
    <submittedName>
        <fullName evidence="1">Uncharacterized protein</fullName>
    </submittedName>
</protein>